<dbReference type="SUPFAM" id="SSF53850">
    <property type="entry name" value="Periplasmic binding protein-like II"/>
    <property type="match status" value="1"/>
</dbReference>
<evidence type="ECO:0000313" key="4">
    <source>
        <dbReference type="Proteomes" id="UP001596084"/>
    </source>
</evidence>
<dbReference type="PANTHER" id="PTHR42928:SF5">
    <property type="entry name" value="BLR1237 PROTEIN"/>
    <property type="match status" value="1"/>
</dbReference>
<evidence type="ECO:0000256" key="2">
    <source>
        <dbReference type="SAM" id="SignalP"/>
    </source>
</evidence>
<reference evidence="4" key="1">
    <citation type="journal article" date="2019" name="Int. J. Syst. Evol. Microbiol.">
        <title>The Global Catalogue of Microorganisms (GCM) 10K type strain sequencing project: providing services to taxonomists for standard genome sequencing and annotation.</title>
        <authorList>
            <consortium name="The Broad Institute Genomics Platform"/>
            <consortium name="The Broad Institute Genome Sequencing Center for Infectious Disease"/>
            <person name="Wu L."/>
            <person name="Ma J."/>
        </authorList>
    </citation>
    <scope>NUCLEOTIDE SEQUENCE [LARGE SCALE GENOMIC DNA]</scope>
    <source>
        <strain evidence="4">CGMCC 4.7277</strain>
    </source>
</reference>
<dbReference type="PIRSF" id="PIRSF017082">
    <property type="entry name" value="YflP"/>
    <property type="match status" value="1"/>
</dbReference>
<dbReference type="InterPro" id="IPR005064">
    <property type="entry name" value="BUG"/>
</dbReference>
<dbReference type="EMBL" id="JBHSMX010000014">
    <property type="protein sequence ID" value="MFC5521377.1"/>
    <property type="molecule type" value="Genomic_DNA"/>
</dbReference>
<accession>A0ABW0QB01</accession>
<name>A0ABW0QB01_9BURK</name>
<feature type="signal peptide" evidence="2">
    <location>
        <begin position="1"/>
        <end position="31"/>
    </location>
</feature>
<protein>
    <submittedName>
        <fullName evidence="3">Tripartite tricarboxylate transporter substrate binding protein</fullName>
    </submittedName>
</protein>
<keyword evidence="4" id="KW-1185">Reference proteome</keyword>
<organism evidence="3 4">
    <name type="scientific">Polaromonas jejuensis</name>
    <dbReference type="NCBI Taxonomy" id="457502"/>
    <lineage>
        <taxon>Bacteria</taxon>
        <taxon>Pseudomonadati</taxon>
        <taxon>Pseudomonadota</taxon>
        <taxon>Betaproteobacteria</taxon>
        <taxon>Burkholderiales</taxon>
        <taxon>Comamonadaceae</taxon>
        <taxon>Polaromonas</taxon>
    </lineage>
</organism>
<feature type="chain" id="PRO_5047225601" evidence="2">
    <location>
        <begin position="32"/>
        <end position="334"/>
    </location>
</feature>
<dbReference type="Pfam" id="PF03401">
    <property type="entry name" value="TctC"/>
    <property type="match status" value="1"/>
</dbReference>
<comment type="similarity">
    <text evidence="1">Belongs to the UPF0065 (bug) family.</text>
</comment>
<dbReference type="PANTHER" id="PTHR42928">
    <property type="entry name" value="TRICARBOXYLATE-BINDING PROTEIN"/>
    <property type="match status" value="1"/>
</dbReference>
<evidence type="ECO:0000256" key="1">
    <source>
        <dbReference type="ARBA" id="ARBA00006987"/>
    </source>
</evidence>
<dbReference type="RefSeq" id="WP_068835311.1">
    <property type="nucleotide sequence ID" value="NZ_JBHSMX010000014.1"/>
</dbReference>
<proteinExistence type="inferred from homology"/>
<dbReference type="InterPro" id="IPR042100">
    <property type="entry name" value="Bug_dom1"/>
</dbReference>
<gene>
    <name evidence="3" type="ORF">ACFPP7_10665</name>
</gene>
<keyword evidence="2" id="KW-0732">Signal</keyword>
<dbReference type="Gene3D" id="3.40.190.150">
    <property type="entry name" value="Bordetella uptake gene, domain 1"/>
    <property type="match status" value="1"/>
</dbReference>
<dbReference type="CDD" id="cd13578">
    <property type="entry name" value="PBP2_Bug27"/>
    <property type="match status" value="1"/>
</dbReference>
<evidence type="ECO:0000313" key="3">
    <source>
        <dbReference type="EMBL" id="MFC5521377.1"/>
    </source>
</evidence>
<dbReference type="Gene3D" id="3.40.190.10">
    <property type="entry name" value="Periplasmic binding protein-like II"/>
    <property type="match status" value="1"/>
</dbReference>
<sequence length="334" mass="34527">MPFPTLPRSLPARLCAAVLGLAAAAVPAANAMAQAAFPSKPIRLIVPFPPGGGTDMIARTVAQKLTDQHKWNVIVDNRPGAGGNLGVDAAAKSAPDGYTLVMGQTSNLAINPSLYAKLPYDPLKDLVPVALVSSSPIVMAAPVNSPYKTFADVIAASKGKPDALTLGYSGNGTVAHLAGELAENAAGIKLRHIPYKGAAQAMTDLVGGQIDLYMSSVPTLLGQVRNGKLKVIAITSAKRSSQLPNVPTLAESGYKGFEAVTWFGILAPAGTPAAIVQQLNKAINQALVQPDVADKLRSEGGDVLGGTPEQFSTLLRAEVPRWGKIVKDSGASLD</sequence>
<comment type="caution">
    <text evidence="3">The sequence shown here is derived from an EMBL/GenBank/DDBJ whole genome shotgun (WGS) entry which is preliminary data.</text>
</comment>
<dbReference type="Proteomes" id="UP001596084">
    <property type="component" value="Unassembled WGS sequence"/>
</dbReference>